<name>A0A2R6WLY6_MARPO</name>
<reference evidence="2" key="1">
    <citation type="journal article" date="2017" name="Cell">
        <title>Insights into land plant evolution garnered from the Marchantia polymorpha genome.</title>
        <authorList>
            <person name="Bowman J.L."/>
            <person name="Kohchi T."/>
            <person name="Yamato K.T."/>
            <person name="Jenkins J."/>
            <person name="Shu S."/>
            <person name="Ishizaki K."/>
            <person name="Yamaoka S."/>
            <person name="Nishihama R."/>
            <person name="Nakamura Y."/>
            <person name="Berger F."/>
            <person name="Adam C."/>
            <person name="Aki S.S."/>
            <person name="Althoff F."/>
            <person name="Araki T."/>
            <person name="Arteaga-Vazquez M.A."/>
            <person name="Balasubrmanian S."/>
            <person name="Barry K."/>
            <person name="Bauer D."/>
            <person name="Boehm C.R."/>
            <person name="Briginshaw L."/>
            <person name="Caballero-Perez J."/>
            <person name="Catarino B."/>
            <person name="Chen F."/>
            <person name="Chiyoda S."/>
            <person name="Chovatia M."/>
            <person name="Davies K.M."/>
            <person name="Delmans M."/>
            <person name="Demura T."/>
            <person name="Dierschke T."/>
            <person name="Dolan L."/>
            <person name="Dorantes-Acosta A.E."/>
            <person name="Eklund D.M."/>
            <person name="Florent S.N."/>
            <person name="Flores-Sandoval E."/>
            <person name="Fujiyama A."/>
            <person name="Fukuzawa H."/>
            <person name="Galik B."/>
            <person name="Grimanelli D."/>
            <person name="Grimwood J."/>
            <person name="Grossniklaus U."/>
            <person name="Hamada T."/>
            <person name="Haseloff J."/>
            <person name="Hetherington A.J."/>
            <person name="Higo A."/>
            <person name="Hirakawa Y."/>
            <person name="Hundley H.N."/>
            <person name="Ikeda Y."/>
            <person name="Inoue K."/>
            <person name="Inoue S.I."/>
            <person name="Ishida S."/>
            <person name="Jia Q."/>
            <person name="Kakita M."/>
            <person name="Kanazawa T."/>
            <person name="Kawai Y."/>
            <person name="Kawashima T."/>
            <person name="Kennedy M."/>
            <person name="Kinose K."/>
            <person name="Kinoshita T."/>
            <person name="Kohara Y."/>
            <person name="Koide E."/>
            <person name="Komatsu K."/>
            <person name="Kopischke S."/>
            <person name="Kubo M."/>
            <person name="Kyozuka J."/>
            <person name="Lagercrantz U."/>
            <person name="Lin S.S."/>
            <person name="Lindquist E."/>
            <person name="Lipzen A.M."/>
            <person name="Lu C.W."/>
            <person name="De Luna E."/>
            <person name="Martienssen R.A."/>
            <person name="Minamino N."/>
            <person name="Mizutani M."/>
            <person name="Mizutani M."/>
            <person name="Mochizuki N."/>
            <person name="Monte I."/>
            <person name="Mosher R."/>
            <person name="Nagasaki H."/>
            <person name="Nakagami H."/>
            <person name="Naramoto S."/>
            <person name="Nishitani K."/>
            <person name="Ohtani M."/>
            <person name="Okamoto T."/>
            <person name="Okumura M."/>
            <person name="Phillips J."/>
            <person name="Pollak B."/>
            <person name="Reinders A."/>
            <person name="Rovekamp M."/>
            <person name="Sano R."/>
            <person name="Sawa S."/>
            <person name="Schmid M.W."/>
            <person name="Shirakawa M."/>
            <person name="Solano R."/>
            <person name="Spunde A."/>
            <person name="Suetsugu N."/>
            <person name="Sugano S."/>
            <person name="Sugiyama A."/>
            <person name="Sun R."/>
            <person name="Suzuki Y."/>
            <person name="Takenaka M."/>
            <person name="Takezawa D."/>
            <person name="Tomogane H."/>
            <person name="Tsuzuki M."/>
            <person name="Ueda T."/>
            <person name="Umeda M."/>
            <person name="Ward J.M."/>
            <person name="Watanabe Y."/>
            <person name="Yazaki K."/>
            <person name="Yokoyama R."/>
            <person name="Yoshitake Y."/>
            <person name="Yotsui I."/>
            <person name="Zachgo S."/>
            <person name="Schmutz J."/>
        </authorList>
    </citation>
    <scope>NUCLEOTIDE SEQUENCE [LARGE SCALE GENOMIC DNA]</scope>
    <source>
        <strain evidence="2">Tak-1</strain>
    </source>
</reference>
<evidence type="ECO:0000313" key="1">
    <source>
        <dbReference type="EMBL" id="PTQ34866.1"/>
    </source>
</evidence>
<organism evidence="1 2">
    <name type="scientific">Marchantia polymorpha</name>
    <name type="common">Common liverwort</name>
    <name type="synonym">Marchantia aquatica</name>
    <dbReference type="NCBI Taxonomy" id="3197"/>
    <lineage>
        <taxon>Eukaryota</taxon>
        <taxon>Viridiplantae</taxon>
        <taxon>Streptophyta</taxon>
        <taxon>Embryophyta</taxon>
        <taxon>Marchantiophyta</taxon>
        <taxon>Marchantiopsida</taxon>
        <taxon>Marchantiidae</taxon>
        <taxon>Marchantiales</taxon>
        <taxon>Marchantiaceae</taxon>
        <taxon>Marchantia</taxon>
    </lineage>
</organism>
<accession>A0A2R6WLY6</accession>
<sequence>MRCSFNSTKYQIRDLICDIRCYQILVEPILYRPGKTRFRVGFGLEGCTRPENNKGSIQIRVAVLAEPTDILGNIRITPGLFTTSVSRLDRSETSKPSSAIR</sequence>
<dbReference type="AlphaFoldDB" id="A0A2R6WLY6"/>
<evidence type="ECO:0000313" key="2">
    <source>
        <dbReference type="Proteomes" id="UP000244005"/>
    </source>
</evidence>
<keyword evidence="2" id="KW-1185">Reference proteome</keyword>
<proteinExistence type="predicted"/>
<protein>
    <submittedName>
        <fullName evidence="1">Uncharacterized protein</fullName>
    </submittedName>
</protein>
<gene>
    <name evidence="1" type="ORF">MARPO_0076s0097</name>
</gene>
<dbReference type="EMBL" id="KZ772748">
    <property type="protein sequence ID" value="PTQ34866.1"/>
    <property type="molecule type" value="Genomic_DNA"/>
</dbReference>
<dbReference type="Proteomes" id="UP000244005">
    <property type="component" value="Unassembled WGS sequence"/>
</dbReference>
<dbReference type="Gramene" id="Mp7g06970.1">
    <property type="protein sequence ID" value="Mp7g06970.1.cds"/>
    <property type="gene ID" value="Mp7g06970"/>
</dbReference>